<sequence>MDKDEIVEQFAALGPVDVRRMFGGHGVFRDGLMFALEIRGDLFLKADGVFAAELEEMGASRLGYEAKGRRVDLPYWTQPDASLDDDELRDRLFHRALEAAREIKATPKKKRSAAKARPDAGAPDLDALGVGGGKAAAPKGAAKVAPARAGKSRSR</sequence>
<comment type="caution">
    <text evidence="3">The sequence shown here is derived from an EMBL/GenBank/DDBJ whole genome shotgun (WGS) entry which is preliminary data.</text>
</comment>
<accession>A0A917FCX9</accession>
<name>A0A917FCX9_9HYPH</name>
<dbReference type="PANTHER" id="PTHR36121:SF1">
    <property type="entry name" value="PROTEIN SXY"/>
    <property type="match status" value="1"/>
</dbReference>
<evidence type="ECO:0000256" key="1">
    <source>
        <dbReference type="SAM" id="MobiDB-lite"/>
    </source>
</evidence>
<evidence type="ECO:0000259" key="2">
    <source>
        <dbReference type="Pfam" id="PF04993"/>
    </source>
</evidence>
<dbReference type="PANTHER" id="PTHR36121">
    <property type="entry name" value="PROTEIN SXY"/>
    <property type="match status" value="1"/>
</dbReference>
<reference evidence="3" key="2">
    <citation type="submission" date="2020-09" db="EMBL/GenBank/DDBJ databases">
        <authorList>
            <person name="Sun Q."/>
            <person name="Sedlacek I."/>
        </authorList>
    </citation>
    <scope>NUCLEOTIDE SEQUENCE</scope>
    <source>
        <strain evidence="3">CCM 7897</strain>
    </source>
</reference>
<proteinExistence type="predicted"/>
<keyword evidence="4" id="KW-1185">Reference proteome</keyword>
<evidence type="ECO:0000313" key="4">
    <source>
        <dbReference type="Proteomes" id="UP000606044"/>
    </source>
</evidence>
<dbReference type="Proteomes" id="UP000606044">
    <property type="component" value="Unassembled WGS sequence"/>
</dbReference>
<reference evidence="3" key="1">
    <citation type="journal article" date="2014" name="Int. J. Syst. Evol. Microbiol.">
        <title>Complete genome sequence of Corynebacterium casei LMG S-19264T (=DSM 44701T), isolated from a smear-ripened cheese.</title>
        <authorList>
            <consortium name="US DOE Joint Genome Institute (JGI-PGF)"/>
            <person name="Walter F."/>
            <person name="Albersmeier A."/>
            <person name="Kalinowski J."/>
            <person name="Ruckert C."/>
        </authorList>
    </citation>
    <scope>NUCLEOTIDE SEQUENCE</scope>
    <source>
        <strain evidence="3">CCM 7897</strain>
    </source>
</reference>
<dbReference type="Pfam" id="PF04993">
    <property type="entry name" value="TfoX_N"/>
    <property type="match status" value="1"/>
</dbReference>
<dbReference type="EMBL" id="BMCT01000002">
    <property type="protein sequence ID" value="GGF63319.1"/>
    <property type="molecule type" value="Genomic_DNA"/>
</dbReference>
<dbReference type="SUPFAM" id="SSF159894">
    <property type="entry name" value="YgaC/TfoX-N like"/>
    <property type="match status" value="1"/>
</dbReference>
<protein>
    <recommendedName>
        <fullName evidence="2">TfoX N-terminal domain-containing protein</fullName>
    </recommendedName>
</protein>
<feature type="region of interest" description="Disordered" evidence="1">
    <location>
        <begin position="104"/>
        <end position="155"/>
    </location>
</feature>
<dbReference type="RefSeq" id="WP_188578690.1">
    <property type="nucleotide sequence ID" value="NZ_BMCT01000002.1"/>
</dbReference>
<gene>
    <name evidence="3" type="ORF">GCM10007301_23940</name>
</gene>
<organism evidence="3 4">
    <name type="scientific">Azorhizobium oxalatiphilum</name>
    <dbReference type="NCBI Taxonomy" id="980631"/>
    <lineage>
        <taxon>Bacteria</taxon>
        <taxon>Pseudomonadati</taxon>
        <taxon>Pseudomonadota</taxon>
        <taxon>Alphaproteobacteria</taxon>
        <taxon>Hyphomicrobiales</taxon>
        <taxon>Xanthobacteraceae</taxon>
        <taxon>Azorhizobium</taxon>
    </lineage>
</organism>
<dbReference type="InterPro" id="IPR047525">
    <property type="entry name" value="TfoX-like"/>
</dbReference>
<feature type="domain" description="TfoX N-terminal" evidence="2">
    <location>
        <begin position="8"/>
        <end position="100"/>
    </location>
</feature>
<feature type="compositionally biased region" description="Low complexity" evidence="1">
    <location>
        <begin position="135"/>
        <end position="149"/>
    </location>
</feature>
<dbReference type="InterPro" id="IPR007076">
    <property type="entry name" value="TfoX_N"/>
</dbReference>
<dbReference type="Gene3D" id="3.30.1460.30">
    <property type="entry name" value="YgaC/TfoX-N like chaperone"/>
    <property type="match status" value="1"/>
</dbReference>
<evidence type="ECO:0000313" key="3">
    <source>
        <dbReference type="EMBL" id="GGF63319.1"/>
    </source>
</evidence>
<dbReference type="AlphaFoldDB" id="A0A917FCX9"/>